<reference evidence="1 2" key="1">
    <citation type="submission" date="2018-11" db="EMBL/GenBank/DDBJ databases">
        <title>Proposal to divide the Flavobacteriaceae and reorganize its genera based on Amino Acid Identity values calculated from whole genome sequences.</title>
        <authorList>
            <person name="Nicholson A.C."/>
            <person name="Gulvik C.A."/>
            <person name="Whitney A.M."/>
            <person name="Humrighouse B.W."/>
            <person name="Bell M."/>
            <person name="Holmes B."/>
            <person name="Steigerwalt A."/>
            <person name="Villarma A."/>
            <person name="Sheth M."/>
            <person name="Batra D."/>
            <person name="Pryor J."/>
            <person name="Bernardet J.-F."/>
            <person name="Hugo C."/>
            <person name="Kampfer P."/>
            <person name="Newman J."/>
            <person name="Mcquiston J.R."/>
        </authorList>
    </citation>
    <scope>NUCLEOTIDE SEQUENCE [LARGE SCALE GENOMIC DNA]</scope>
    <source>
        <strain evidence="1 2">G0235</strain>
    </source>
</reference>
<organism evidence="1 2">
    <name type="scientific">Chryseobacterium cucumeris</name>
    <dbReference type="NCBI Taxonomy" id="1813611"/>
    <lineage>
        <taxon>Bacteria</taxon>
        <taxon>Pseudomonadati</taxon>
        <taxon>Bacteroidota</taxon>
        <taxon>Flavobacteriia</taxon>
        <taxon>Flavobacteriales</taxon>
        <taxon>Weeksellaceae</taxon>
        <taxon>Chryseobacterium group</taxon>
        <taxon>Chryseobacterium</taxon>
    </lineage>
</organism>
<proteinExistence type="predicted"/>
<name>A0ABX9XBF9_9FLAO</name>
<dbReference type="EMBL" id="RJTW01000002">
    <property type="protein sequence ID" value="ROH96595.1"/>
    <property type="molecule type" value="Genomic_DNA"/>
</dbReference>
<protein>
    <submittedName>
        <fullName evidence="1">Uncharacterized protein</fullName>
    </submittedName>
</protein>
<comment type="caution">
    <text evidence="1">The sequence shown here is derived from an EMBL/GenBank/DDBJ whole genome shotgun (WGS) entry which is preliminary data.</text>
</comment>
<sequence>MKVFYKTIYFLKIRIQSQLIGSGFLWRGEKMIALQLSTIFSQNIKRCFSLLITIVKINNGISITKKFQPEETRFIPLFSCC</sequence>
<gene>
    <name evidence="1" type="ORF">EGI15_02025</name>
</gene>
<evidence type="ECO:0000313" key="2">
    <source>
        <dbReference type="Proteomes" id="UP000281899"/>
    </source>
</evidence>
<accession>A0ABX9XBF9</accession>
<evidence type="ECO:0000313" key="1">
    <source>
        <dbReference type="EMBL" id="ROH96595.1"/>
    </source>
</evidence>
<keyword evidence="2" id="KW-1185">Reference proteome</keyword>
<dbReference type="Proteomes" id="UP000281899">
    <property type="component" value="Unassembled WGS sequence"/>
</dbReference>